<keyword evidence="1" id="KW-0472">Membrane</keyword>
<keyword evidence="1" id="KW-0812">Transmembrane</keyword>
<dbReference type="KEGG" id="pnd:Pla175_02270"/>
<feature type="transmembrane region" description="Helical" evidence="1">
    <location>
        <begin position="15"/>
        <end position="36"/>
    </location>
</feature>
<organism evidence="2 3">
    <name type="scientific">Pirellulimonas nuda</name>
    <dbReference type="NCBI Taxonomy" id="2528009"/>
    <lineage>
        <taxon>Bacteria</taxon>
        <taxon>Pseudomonadati</taxon>
        <taxon>Planctomycetota</taxon>
        <taxon>Planctomycetia</taxon>
        <taxon>Pirellulales</taxon>
        <taxon>Lacipirellulaceae</taxon>
        <taxon>Pirellulimonas</taxon>
    </lineage>
</organism>
<dbReference type="AlphaFoldDB" id="A0A518D5X7"/>
<dbReference type="Proteomes" id="UP000317429">
    <property type="component" value="Chromosome"/>
</dbReference>
<gene>
    <name evidence="2" type="ORF">Pla175_02270</name>
</gene>
<proteinExistence type="predicted"/>
<protein>
    <submittedName>
        <fullName evidence="2">Uncharacterized protein</fullName>
    </submittedName>
</protein>
<dbReference type="EMBL" id="CP036291">
    <property type="protein sequence ID" value="QDU86874.1"/>
    <property type="molecule type" value="Genomic_DNA"/>
</dbReference>
<evidence type="ECO:0000256" key="1">
    <source>
        <dbReference type="SAM" id="Phobius"/>
    </source>
</evidence>
<evidence type="ECO:0000313" key="3">
    <source>
        <dbReference type="Proteomes" id="UP000317429"/>
    </source>
</evidence>
<name>A0A518D5X7_9BACT</name>
<keyword evidence="1" id="KW-1133">Transmembrane helix</keyword>
<evidence type="ECO:0000313" key="2">
    <source>
        <dbReference type="EMBL" id="QDU86874.1"/>
    </source>
</evidence>
<accession>A0A518D5X7</accession>
<keyword evidence="3" id="KW-1185">Reference proteome</keyword>
<reference evidence="2 3" key="1">
    <citation type="submission" date="2019-02" db="EMBL/GenBank/DDBJ databases">
        <title>Deep-cultivation of Planctomycetes and their phenomic and genomic characterization uncovers novel biology.</title>
        <authorList>
            <person name="Wiegand S."/>
            <person name="Jogler M."/>
            <person name="Boedeker C."/>
            <person name="Pinto D."/>
            <person name="Vollmers J."/>
            <person name="Rivas-Marin E."/>
            <person name="Kohn T."/>
            <person name="Peeters S.H."/>
            <person name="Heuer A."/>
            <person name="Rast P."/>
            <person name="Oberbeckmann S."/>
            <person name="Bunk B."/>
            <person name="Jeske O."/>
            <person name="Meyerdierks A."/>
            <person name="Storesund J.E."/>
            <person name="Kallscheuer N."/>
            <person name="Luecker S."/>
            <person name="Lage O.M."/>
            <person name="Pohl T."/>
            <person name="Merkel B.J."/>
            <person name="Hornburger P."/>
            <person name="Mueller R.-W."/>
            <person name="Bruemmer F."/>
            <person name="Labrenz M."/>
            <person name="Spormann A.M."/>
            <person name="Op den Camp H."/>
            <person name="Overmann J."/>
            <person name="Amann R."/>
            <person name="Jetten M.S.M."/>
            <person name="Mascher T."/>
            <person name="Medema M.H."/>
            <person name="Devos D.P."/>
            <person name="Kaster A.-K."/>
            <person name="Ovreas L."/>
            <person name="Rohde M."/>
            <person name="Galperin M.Y."/>
            <person name="Jogler C."/>
        </authorList>
    </citation>
    <scope>NUCLEOTIDE SEQUENCE [LARGE SCALE GENOMIC DNA]</scope>
    <source>
        <strain evidence="2 3">Pla175</strain>
    </source>
</reference>
<sequence>MLILAHLTPAEAPSFWLAFLAGAALGSLAAWTLVGWRRR</sequence>